<feature type="domain" description="Calcineurin-like phosphoesterase" evidence="1">
    <location>
        <begin position="46"/>
        <end position="214"/>
    </location>
</feature>
<dbReference type="CDD" id="cd00838">
    <property type="entry name" value="MPP_superfamily"/>
    <property type="match status" value="1"/>
</dbReference>
<protein>
    <recommendedName>
        <fullName evidence="1">Calcineurin-like phosphoesterase domain-containing protein</fullName>
    </recommendedName>
</protein>
<dbReference type="InterPro" id="IPR011152">
    <property type="entry name" value="Pesterase_MJ0912"/>
</dbReference>
<dbReference type="SUPFAM" id="SSF56300">
    <property type="entry name" value="Metallo-dependent phosphatases"/>
    <property type="match status" value="1"/>
</dbReference>
<evidence type="ECO:0000259" key="1">
    <source>
        <dbReference type="Pfam" id="PF12850"/>
    </source>
</evidence>
<evidence type="ECO:0000313" key="2">
    <source>
        <dbReference type="EMBL" id="VAW16891.1"/>
    </source>
</evidence>
<dbReference type="PIRSF" id="PIRSF000883">
    <property type="entry name" value="Pesterase_MJ0912"/>
    <property type="match status" value="1"/>
</dbReference>
<dbReference type="Pfam" id="PF12850">
    <property type="entry name" value="Metallophos_2"/>
    <property type="match status" value="1"/>
</dbReference>
<accession>A0A3B0TE40</accession>
<dbReference type="AlphaFoldDB" id="A0A3B0TE40"/>
<gene>
    <name evidence="2" type="ORF">MNBD_ALPHA09-1856</name>
</gene>
<reference evidence="2" key="1">
    <citation type="submission" date="2018-06" db="EMBL/GenBank/DDBJ databases">
        <authorList>
            <person name="Zhirakovskaya E."/>
        </authorList>
    </citation>
    <scope>NUCLEOTIDE SEQUENCE</scope>
</reference>
<sequence length="280" mass="29693">MNVPVAPTLPPSVDLGSINGPVLICGGANSNLEAFNAMLAEADRRGIGPSHIIHTGDVVAYCADPVATAEALRSSGIHAIKGNVEMQLAQGGEDCGCGFGEGSVCSVLSGAWYGYARSALSPELCRWMGSLPEALTLRLGGRRLRVIHGGVSKINRYVFASLPDDIFNDELDTAGTDVAVGGHCGLPFTKTLGNRQWHNSGALGLPANDGTPRVWVSVLQESGDGIRFEHVPLTYDHKRAARKMRERGLPDGYAQALETGLWPSLDILPPRERGLTGIPF</sequence>
<proteinExistence type="predicted"/>
<dbReference type="Gene3D" id="3.60.21.10">
    <property type="match status" value="1"/>
</dbReference>
<dbReference type="InterPro" id="IPR024654">
    <property type="entry name" value="Calcineurin-like_PHP_lpxH"/>
</dbReference>
<dbReference type="EMBL" id="UOEM01000099">
    <property type="protein sequence ID" value="VAW16891.1"/>
    <property type="molecule type" value="Genomic_DNA"/>
</dbReference>
<organism evidence="2">
    <name type="scientific">hydrothermal vent metagenome</name>
    <dbReference type="NCBI Taxonomy" id="652676"/>
    <lineage>
        <taxon>unclassified sequences</taxon>
        <taxon>metagenomes</taxon>
        <taxon>ecological metagenomes</taxon>
    </lineage>
</organism>
<dbReference type="InterPro" id="IPR029052">
    <property type="entry name" value="Metallo-depent_PP-like"/>
</dbReference>
<name>A0A3B0TE40_9ZZZZ</name>